<evidence type="ECO:0000256" key="1">
    <source>
        <dbReference type="ARBA" id="ARBA00004141"/>
    </source>
</evidence>
<evidence type="ECO:0000256" key="6">
    <source>
        <dbReference type="ARBA" id="ARBA00023136"/>
    </source>
</evidence>
<keyword evidence="4 9" id="KW-0812">Transmembrane</keyword>
<name>A0A427XNW4_9TREE</name>
<keyword evidence="12" id="KW-1185">Reference proteome</keyword>
<feature type="transmembrane region" description="Helical" evidence="9">
    <location>
        <begin position="341"/>
        <end position="362"/>
    </location>
</feature>
<proteinExistence type="inferred from homology"/>
<evidence type="ECO:0000313" key="12">
    <source>
        <dbReference type="Proteomes" id="UP000279236"/>
    </source>
</evidence>
<dbReference type="InterPro" id="IPR005828">
    <property type="entry name" value="MFS_sugar_transport-like"/>
</dbReference>
<feature type="transmembrane region" description="Helical" evidence="9">
    <location>
        <begin position="14"/>
        <end position="34"/>
    </location>
</feature>
<comment type="subcellular location">
    <subcellularLocation>
        <location evidence="1">Membrane</location>
        <topology evidence="1">Multi-pass membrane protein</topology>
    </subcellularLocation>
</comment>
<accession>A0A427XNW4</accession>
<dbReference type="InterPro" id="IPR020846">
    <property type="entry name" value="MFS_dom"/>
</dbReference>
<dbReference type="Proteomes" id="UP000279236">
    <property type="component" value="Unassembled WGS sequence"/>
</dbReference>
<dbReference type="InterPro" id="IPR036259">
    <property type="entry name" value="MFS_trans_sf"/>
</dbReference>
<dbReference type="GO" id="GO:0016020">
    <property type="term" value="C:membrane"/>
    <property type="evidence" value="ECO:0007669"/>
    <property type="project" value="UniProtKB-SubCell"/>
</dbReference>
<feature type="transmembrane region" description="Helical" evidence="9">
    <location>
        <begin position="315"/>
        <end position="334"/>
    </location>
</feature>
<dbReference type="STRING" id="105984.A0A427XNW4"/>
<evidence type="ECO:0000256" key="7">
    <source>
        <dbReference type="ARBA" id="ARBA00049119"/>
    </source>
</evidence>
<evidence type="ECO:0000256" key="9">
    <source>
        <dbReference type="SAM" id="Phobius"/>
    </source>
</evidence>
<keyword evidence="6 9" id="KW-0472">Membrane</keyword>
<dbReference type="NCBIfam" id="TIGR00879">
    <property type="entry name" value="SP"/>
    <property type="match status" value="1"/>
</dbReference>
<dbReference type="Pfam" id="PF00083">
    <property type="entry name" value="Sugar_tr"/>
    <property type="match status" value="1"/>
</dbReference>
<dbReference type="GO" id="GO:0005351">
    <property type="term" value="F:carbohydrate:proton symporter activity"/>
    <property type="evidence" value="ECO:0007669"/>
    <property type="project" value="TreeGrafter"/>
</dbReference>
<comment type="caution">
    <text evidence="11">The sequence shown here is derived from an EMBL/GenBank/DDBJ whole genome shotgun (WGS) entry which is preliminary data.</text>
</comment>
<comment type="similarity">
    <text evidence="2 8">Belongs to the major facilitator superfamily. Sugar transporter (TC 2.A.1.1) family.</text>
</comment>
<feature type="transmembrane region" description="Helical" evidence="9">
    <location>
        <begin position="184"/>
        <end position="208"/>
    </location>
</feature>
<feature type="domain" description="Major facilitator superfamily (MFS) profile" evidence="10">
    <location>
        <begin position="21"/>
        <end position="465"/>
    </location>
</feature>
<protein>
    <recommendedName>
        <fullName evidence="10">Major facilitator superfamily (MFS) profile domain-containing protein</fullName>
    </recommendedName>
</protein>
<dbReference type="PANTHER" id="PTHR48022">
    <property type="entry name" value="PLASTIDIC GLUCOSE TRANSPORTER 4"/>
    <property type="match status" value="1"/>
</dbReference>
<evidence type="ECO:0000256" key="2">
    <source>
        <dbReference type="ARBA" id="ARBA00010992"/>
    </source>
</evidence>
<sequence>MALNGRPKVAWTEATPYLIFCTVAFAFGDLLFGIDTGSFGSIQALPAFLSEFAPEVKGDHAFTTVQKSTMNSVVWPGKIFGTFMFAPLAERLGYKKTMYIVAVVQCLGLIVQMTAKDWQVFTGGRVIAYAAVGLAENAAPAYIAEISPAGMRGFFGGAIVVIVSVGNLWGALMGRAYATETRKLGWLIPVGVQFIPAVLILVLVPFCIESPRWLVAKDRSEEATRALDKIRPRGDVLSGRTLAETEALDEAIKQELSMDKGRWADLFRIKGGGLRRTMVACWIFFFQQSGGTQLINLYGPTFFKLYGLGAMSFTYTTMLTALGIVGAMIGVLLCDVVGRRPLLIVGLALAAIFNGVVGGLGTKGSLNSSQIHTMVASFVFVIVGNKMGVNVLCYLIASELGGHLRKKTMALATSFDVLSAFVVSFTVPYLIGKPGANLAAKVGFIFMGICIAGFLFSLAFVPELAGRSLEEVDELFGQNLWAWQFKNAKTTGVGARIAQLESGAPVGDRKIGDEDEEAATTV</sequence>
<keyword evidence="5 9" id="KW-1133">Transmembrane helix</keyword>
<dbReference type="PANTHER" id="PTHR48022:SF77">
    <property type="entry name" value="MAJOR FACILITATOR SUPERFAMILY (MFS) PROFILE DOMAIN-CONTAINING PROTEIN"/>
    <property type="match status" value="1"/>
</dbReference>
<feature type="transmembrane region" description="Helical" evidence="9">
    <location>
        <begin position="153"/>
        <end position="172"/>
    </location>
</feature>
<dbReference type="EMBL" id="RSCE01000008">
    <property type="protein sequence ID" value="RSH80452.1"/>
    <property type="molecule type" value="Genomic_DNA"/>
</dbReference>
<dbReference type="SUPFAM" id="SSF103473">
    <property type="entry name" value="MFS general substrate transporter"/>
    <property type="match status" value="1"/>
</dbReference>
<gene>
    <name evidence="11" type="ORF">EHS24_009032</name>
</gene>
<keyword evidence="3 8" id="KW-0813">Transport</keyword>
<dbReference type="RefSeq" id="XP_028475399.1">
    <property type="nucleotide sequence ID" value="XM_028624327.1"/>
</dbReference>
<feature type="transmembrane region" description="Helical" evidence="9">
    <location>
        <begin position="97"/>
        <end position="115"/>
    </location>
</feature>
<evidence type="ECO:0000256" key="4">
    <source>
        <dbReference type="ARBA" id="ARBA00022692"/>
    </source>
</evidence>
<dbReference type="InterPro" id="IPR003663">
    <property type="entry name" value="Sugar/inositol_transpt"/>
</dbReference>
<organism evidence="11 12">
    <name type="scientific">Apiotrichum porosum</name>
    <dbReference type="NCBI Taxonomy" id="105984"/>
    <lineage>
        <taxon>Eukaryota</taxon>
        <taxon>Fungi</taxon>
        <taxon>Dikarya</taxon>
        <taxon>Basidiomycota</taxon>
        <taxon>Agaricomycotina</taxon>
        <taxon>Tremellomycetes</taxon>
        <taxon>Trichosporonales</taxon>
        <taxon>Trichosporonaceae</taxon>
        <taxon>Apiotrichum</taxon>
    </lineage>
</organism>
<feature type="transmembrane region" description="Helical" evidence="9">
    <location>
        <begin position="409"/>
        <end position="431"/>
    </location>
</feature>
<dbReference type="Gene3D" id="1.20.1250.20">
    <property type="entry name" value="MFS general substrate transporter like domains"/>
    <property type="match status" value="1"/>
</dbReference>
<feature type="transmembrane region" description="Helical" evidence="9">
    <location>
        <begin position="374"/>
        <end position="397"/>
    </location>
</feature>
<dbReference type="AlphaFoldDB" id="A0A427XNW4"/>
<evidence type="ECO:0000256" key="3">
    <source>
        <dbReference type="ARBA" id="ARBA00022448"/>
    </source>
</evidence>
<dbReference type="OrthoDB" id="6612291at2759"/>
<evidence type="ECO:0000256" key="5">
    <source>
        <dbReference type="ARBA" id="ARBA00022989"/>
    </source>
</evidence>
<evidence type="ECO:0000313" key="11">
    <source>
        <dbReference type="EMBL" id="RSH80452.1"/>
    </source>
</evidence>
<evidence type="ECO:0000256" key="8">
    <source>
        <dbReference type="RuleBase" id="RU003346"/>
    </source>
</evidence>
<dbReference type="GeneID" id="39593575"/>
<evidence type="ECO:0000259" key="10">
    <source>
        <dbReference type="PROSITE" id="PS50850"/>
    </source>
</evidence>
<dbReference type="InterPro" id="IPR050360">
    <property type="entry name" value="MFS_Sugar_Transporters"/>
</dbReference>
<feature type="transmembrane region" description="Helical" evidence="9">
    <location>
        <begin position="443"/>
        <end position="461"/>
    </location>
</feature>
<reference evidence="11 12" key="1">
    <citation type="submission" date="2018-11" db="EMBL/GenBank/DDBJ databases">
        <title>Genome sequence of Apiotrichum porosum DSM 27194.</title>
        <authorList>
            <person name="Aliyu H."/>
            <person name="Gorte O."/>
            <person name="Ochsenreither K."/>
        </authorList>
    </citation>
    <scope>NUCLEOTIDE SEQUENCE [LARGE SCALE GENOMIC DNA]</scope>
    <source>
        <strain evidence="11 12">DSM 27194</strain>
    </source>
</reference>
<comment type="catalytic activity">
    <reaction evidence="7">
        <text>myo-inositol(out) + H(+)(out) = myo-inositol(in) + H(+)(in)</text>
        <dbReference type="Rhea" id="RHEA:60364"/>
        <dbReference type="ChEBI" id="CHEBI:15378"/>
        <dbReference type="ChEBI" id="CHEBI:17268"/>
    </reaction>
</comment>
<dbReference type="PROSITE" id="PS50850">
    <property type="entry name" value="MFS"/>
    <property type="match status" value="1"/>
</dbReference>